<evidence type="ECO:0000313" key="4">
    <source>
        <dbReference type="Proteomes" id="UP000555407"/>
    </source>
</evidence>
<feature type="region of interest" description="Disordered" evidence="2">
    <location>
        <begin position="74"/>
        <end position="109"/>
    </location>
</feature>
<proteinExistence type="predicted"/>
<feature type="region of interest" description="Disordered" evidence="2">
    <location>
        <begin position="449"/>
        <end position="472"/>
    </location>
</feature>
<organism evidence="3 4">
    <name type="scientific">Kribbella shirazensis</name>
    <dbReference type="NCBI Taxonomy" id="1105143"/>
    <lineage>
        <taxon>Bacteria</taxon>
        <taxon>Bacillati</taxon>
        <taxon>Actinomycetota</taxon>
        <taxon>Actinomycetes</taxon>
        <taxon>Propionibacteriales</taxon>
        <taxon>Kribbellaceae</taxon>
        <taxon>Kribbella</taxon>
    </lineage>
</organism>
<reference evidence="3 4" key="1">
    <citation type="submission" date="2020-03" db="EMBL/GenBank/DDBJ databases">
        <title>Sequencing the genomes of 1000 actinobacteria strains.</title>
        <authorList>
            <person name="Klenk H.-P."/>
        </authorList>
    </citation>
    <scope>NUCLEOTIDE SEQUENCE [LARGE SCALE GENOMIC DNA]</scope>
    <source>
        <strain evidence="3 4">DSM 45490</strain>
    </source>
</reference>
<dbReference type="AlphaFoldDB" id="A0A7X6A4G1"/>
<gene>
    <name evidence="3" type="ORF">BJY22_007189</name>
</gene>
<dbReference type="RefSeq" id="WP_167215990.1">
    <property type="nucleotide sequence ID" value="NZ_JAASRO010000001.1"/>
</dbReference>
<feature type="compositionally biased region" description="Basic and acidic residues" evidence="2">
    <location>
        <begin position="98"/>
        <end position="108"/>
    </location>
</feature>
<feature type="coiled-coil region" evidence="1">
    <location>
        <begin position="343"/>
        <end position="377"/>
    </location>
</feature>
<evidence type="ECO:0008006" key="5">
    <source>
        <dbReference type="Google" id="ProtNLM"/>
    </source>
</evidence>
<sequence length="472" mass="53878">MAIRDAPLNPVQLELLAWVRDGCADGVYEDFSHRVTARALHNRGLLEVGGHGVNWTASLTEDGAHYLEHGTYPAGKSQARRTKLSARPVAKRPAAGQGEKRAKERKPGPVDQLMASLRESPDHRILVPYSELQRYRQLAVSAKRFGRIPEGMCLSIGHRRDHGELMTEIVLEPVPAWQTAVLAPLPVARVLQDPTDIVSRLMNSQEFAVIGEPRERALRLVDALVVGGREHGMAVSVSRRGPSRRDRYARGAVQADTVQFRLEGVDFVLRFKQAILQEPHQPTERELARARHGHVFPDFDDVPDQHLEIELEGEGGEFWASRWKDTDDHQLEDDLAQIIEEIRLRHGNLLQREEEERKRQEERRRNWEIARDKAVEKYRQHFVLEAIRTQRARWSEAEGLRRYAEAVRDKASRTEGEERARVLDWAEEIERTADRIDPLIDPLVADTLLPQVPEPGPQDLQPFMGSWNSYGP</sequence>
<keyword evidence="1" id="KW-0175">Coiled coil</keyword>
<dbReference type="EMBL" id="JAASRO010000001">
    <property type="protein sequence ID" value="NIK61472.1"/>
    <property type="molecule type" value="Genomic_DNA"/>
</dbReference>
<evidence type="ECO:0000313" key="3">
    <source>
        <dbReference type="EMBL" id="NIK61472.1"/>
    </source>
</evidence>
<protein>
    <recommendedName>
        <fullName evidence="5">PE-PGRS family protein</fullName>
    </recommendedName>
</protein>
<name>A0A7X6A4G1_9ACTN</name>
<keyword evidence="4" id="KW-1185">Reference proteome</keyword>
<accession>A0A7X6A4G1</accession>
<evidence type="ECO:0000256" key="1">
    <source>
        <dbReference type="SAM" id="Coils"/>
    </source>
</evidence>
<dbReference type="Proteomes" id="UP000555407">
    <property type="component" value="Unassembled WGS sequence"/>
</dbReference>
<evidence type="ECO:0000256" key="2">
    <source>
        <dbReference type="SAM" id="MobiDB-lite"/>
    </source>
</evidence>
<comment type="caution">
    <text evidence="3">The sequence shown here is derived from an EMBL/GenBank/DDBJ whole genome shotgun (WGS) entry which is preliminary data.</text>
</comment>